<proteinExistence type="predicted"/>
<gene>
    <name evidence="1" type="primary">cobO</name>
    <name evidence="1" type="ORF">H8707_10435</name>
</gene>
<keyword evidence="1" id="KW-0808">Transferase</keyword>
<dbReference type="PANTHER" id="PTHR46638">
    <property type="entry name" value="CORRINOID ADENOSYLTRANSFERASE"/>
    <property type="match status" value="1"/>
</dbReference>
<name>A0A926IK34_9FIRM</name>
<comment type="caution">
    <text evidence="1">The sequence shown here is derived from an EMBL/GenBank/DDBJ whole genome shotgun (WGS) entry which is preliminary data.</text>
</comment>
<dbReference type="EMBL" id="JACRTG010000025">
    <property type="protein sequence ID" value="MBC8588644.1"/>
    <property type="molecule type" value="Genomic_DNA"/>
</dbReference>
<accession>A0A926IK34</accession>
<dbReference type="Gene3D" id="3.40.50.300">
    <property type="entry name" value="P-loop containing nucleotide triphosphate hydrolases"/>
    <property type="match status" value="1"/>
</dbReference>
<dbReference type="InterPro" id="IPR027417">
    <property type="entry name" value="P-loop_NTPase"/>
</dbReference>
<dbReference type="CDD" id="cd00561">
    <property type="entry name" value="CobA_ACA"/>
    <property type="match status" value="1"/>
</dbReference>
<protein>
    <submittedName>
        <fullName evidence="1">Cob(I)yrinic acid a,c-diamide adenosyltransferase</fullName>
        <ecNumber evidence="1">2.5.1.17</ecNumber>
    </submittedName>
</protein>
<dbReference type="GO" id="GO:0008817">
    <property type="term" value="F:corrinoid adenosyltransferase activity"/>
    <property type="evidence" value="ECO:0007669"/>
    <property type="project" value="UniProtKB-EC"/>
</dbReference>
<dbReference type="NCBIfam" id="TIGR00708">
    <property type="entry name" value="cobA"/>
    <property type="match status" value="1"/>
</dbReference>
<dbReference type="Proteomes" id="UP000601171">
    <property type="component" value="Unassembled WGS sequence"/>
</dbReference>
<dbReference type="EC" id="2.5.1.17" evidence="1"/>
<evidence type="ECO:0000313" key="1">
    <source>
        <dbReference type="EMBL" id="MBC8588644.1"/>
    </source>
</evidence>
<organism evidence="1 2">
    <name type="scientific">Paratissierella segnis</name>
    <dbReference type="NCBI Taxonomy" id="2763679"/>
    <lineage>
        <taxon>Bacteria</taxon>
        <taxon>Bacillati</taxon>
        <taxon>Bacillota</taxon>
        <taxon>Tissierellia</taxon>
        <taxon>Tissierellales</taxon>
        <taxon>Tissierellaceae</taxon>
        <taxon>Paratissierella</taxon>
    </lineage>
</organism>
<dbReference type="PIRSF" id="PIRSF015617">
    <property type="entry name" value="Adensltrnsf_CobA"/>
    <property type="match status" value="1"/>
</dbReference>
<dbReference type="Pfam" id="PF02572">
    <property type="entry name" value="CobA_CobO_BtuR"/>
    <property type="match status" value="1"/>
</dbReference>
<dbReference type="GO" id="GO:0009236">
    <property type="term" value="P:cobalamin biosynthetic process"/>
    <property type="evidence" value="ECO:0007669"/>
    <property type="project" value="InterPro"/>
</dbReference>
<dbReference type="AlphaFoldDB" id="A0A926IK34"/>
<sequence>MDKGYVQIYTGNGKGKTTAALGLSLRAVSIGKKVFFGQFVKGMKYSEVNCTDFVPNIEFEQFGKECFIYNDPTEDDIKRAEQGLAKMSSVLKDGKYDVVVMDELNIALYFKLFTVEEVIKAISNRAPHVEVIITGRYAPKELVEIADLITEMKEIKHYYTKGVENRKGIDF</sequence>
<dbReference type="SUPFAM" id="SSF52540">
    <property type="entry name" value="P-loop containing nucleoside triphosphate hydrolases"/>
    <property type="match status" value="1"/>
</dbReference>
<reference evidence="1" key="1">
    <citation type="submission" date="2020-08" db="EMBL/GenBank/DDBJ databases">
        <title>Genome public.</title>
        <authorList>
            <person name="Liu C."/>
            <person name="Sun Q."/>
        </authorList>
    </citation>
    <scope>NUCLEOTIDE SEQUENCE</scope>
    <source>
        <strain evidence="1">BX21</strain>
    </source>
</reference>
<dbReference type="PANTHER" id="PTHR46638:SF1">
    <property type="entry name" value="CORRINOID ADENOSYLTRANSFERASE"/>
    <property type="match status" value="1"/>
</dbReference>
<dbReference type="InterPro" id="IPR003724">
    <property type="entry name" value="CblAdoTrfase_CobA"/>
</dbReference>
<keyword evidence="2" id="KW-1185">Reference proteome</keyword>
<dbReference type="GO" id="GO:0005524">
    <property type="term" value="F:ATP binding"/>
    <property type="evidence" value="ECO:0007669"/>
    <property type="project" value="InterPro"/>
</dbReference>
<evidence type="ECO:0000313" key="2">
    <source>
        <dbReference type="Proteomes" id="UP000601171"/>
    </source>
</evidence>
<dbReference type="NCBIfam" id="NF004637">
    <property type="entry name" value="PRK05986.1"/>
    <property type="match status" value="1"/>
</dbReference>
<dbReference type="RefSeq" id="WP_262430101.1">
    <property type="nucleotide sequence ID" value="NZ_JACRTG010000025.1"/>
</dbReference>